<comment type="caution">
    <text evidence="1">The sequence shown here is derived from an EMBL/GenBank/DDBJ whole genome shotgun (WGS) entry which is preliminary data.</text>
</comment>
<dbReference type="EMBL" id="JAHYIQ010000050">
    <property type="protein sequence ID" value="KAK1117528.1"/>
    <property type="molecule type" value="Genomic_DNA"/>
</dbReference>
<keyword evidence="2" id="KW-1185">Reference proteome</keyword>
<accession>A0AA40FEG8</accession>
<proteinExistence type="predicted"/>
<reference evidence="1" key="1">
    <citation type="submission" date="2021-10" db="EMBL/GenBank/DDBJ databases">
        <title>Melipona bicolor Genome sequencing and assembly.</title>
        <authorList>
            <person name="Araujo N.S."/>
            <person name="Arias M.C."/>
        </authorList>
    </citation>
    <scope>NUCLEOTIDE SEQUENCE</scope>
    <source>
        <strain evidence="1">USP_2M_L1-L4_2017</strain>
        <tissue evidence="1">Whole body</tissue>
    </source>
</reference>
<sequence>MRWYQERVIVGSPGAGQYRVFSGVREHSKHGATMAQNGRQLPDAAPAALPLSHGEGHYCTSNCNLCNRMEQL</sequence>
<dbReference type="Proteomes" id="UP001177670">
    <property type="component" value="Unassembled WGS sequence"/>
</dbReference>
<dbReference type="AlphaFoldDB" id="A0AA40FEG8"/>
<evidence type="ECO:0000313" key="2">
    <source>
        <dbReference type="Proteomes" id="UP001177670"/>
    </source>
</evidence>
<organism evidence="1 2">
    <name type="scientific">Melipona bicolor</name>
    <dbReference type="NCBI Taxonomy" id="60889"/>
    <lineage>
        <taxon>Eukaryota</taxon>
        <taxon>Metazoa</taxon>
        <taxon>Ecdysozoa</taxon>
        <taxon>Arthropoda</taxon>
        <taxon>Hexapoda</taxon>
        <taxon>Insecta</taxon>
        <taxon>Pterygota</taxon>
        <taxon>Neoptera</taxon>
        <taxon>Endopterygota</taxon>
        <taxon>Hymenoptera</taxon>
        <taxon>Apocrita</taxon>
        <taxon>Aculeata</taxon>
        <taxon>Apoidea</taxon>
        <taxon>Anthophila</taxon>
        <taxon>Apidae</taxon>
        <taxon>Melipona</taxon>
    </lineage>
</organism>
<gene>
    <name evidence="1" type="ORF">K0M31_016563</name>
</gene>
<protein>
    <submittedName>
        <fullName evidence="1">Uncharacterized protein</fullName>
    </submittedName>
</protein>
<evidence type="ECO:0000313" key="1">
    <source>
        <dbReference type="EMBL" id="KAK1117528.1"/>
    </source>
</evidence>
<name>A0AA40FEG8_9HYME</name>